<dbReference type="EMBL" id="JAENHO010000012">
    <property type="protein sequence ID" value="MBL7260019.1"/>
    <property type="molecule type" value="Genomic_DNA"/>
</dbReference>
<dbReference type="InterPro" id="IPR057326">
    <property type="entry name" value="KR_dom"/>
</dbReference>
<sequence length="240" mass="25097">MRTVIITGASSGIGHATAELLASRGDAVVLAARRREHIDALAGEITAAGGRAVAVATDVTDPDDVRDLVRTAVDTFGGVDVFVNNAGVARLGRLDQAGLDDWATMIDVNVRGLLHGLAAVLPVFREQGHGHVVTTVSTAGLKITPTMAVYAATKNAARTIMEGLRAESTDGVVRTTEISPGFVRTELADGMEPGAREQIQAGMRDFGLDPEAVARAIGFAIEQPHDVEIGSLTIRPTVQD</sequence>
<proteinExistence type="inferred from homology"/>
<dbReference type="PROSITE" id="PS00061">
    <property type="entry name" value="ADH_SHORT"/>
    <property type="match status" value="1"/>
</dbReference>
<organism evidence="5 6">
    <name type="scientific">Paractinoplanes lichenicola</name>
    <dbReference type="NCBI Taxonomy" id="2802976"/>
    <lineage>
        <taxon>Bacteria</taxon>
        <taxon>Bacillati</taxon>
        <taxon>Actinomycetota</taxon>
        <taxon>Actinomycetes</taxon>
        <taxon>Micromonosporales</taxon>
        <taxon>Micromonosporaceae</taxon>
        <taxon>Paractinoplanes</taxon>
    </lineage>
</organism>
<dbReference type="RefSeq" id="WP_202996698.1">
    <property type="nucleotide sequence ID" value="NZ_JAENHO010000012.1"/>
</dbReference>
<keyword evidence="2" id="KW-0560">Oxidoreductase</keyword>
<evidence type="ECO:0000313" key="6">
    <source>
        <dbReference type="Proteomes" id="UP000598996"/>
    </source>
</evidence>
<dbReference type="SUPFAM" id="SSF51735">
    <property type="entry name" value="NAD(P)-binding Rossmann-fold domains"/>
    <property type="match status" value="1"/>
</dbReference>
<dbReference type="Gene3D" id="3.40.50.720">
    <property type="entry name" value="NAD(P)-binding Rossmann-like Domain"/>
    <property type="match status" value="1"/>
</dbReference>
<evidence type="ECO:0000256" key="2">
    <source>
        <dbReference type="ARBA" id="ARBA00023002"/>
    </source>
</evidence>
<dbReference type="Proteomes" id="UP000598996">
    <property type="component" value="Unassembled WGS sequence"/>
</dbReference>
<reference evidence="5 6" key="1">
    <citation type="submission" date="2021-01" db="EMBL/GenBank/DDBJ databases">
        <title>Actinoplanes sp. nov. LDG1-01 isolated from lichen.</title>
        <authorList>
            <person name="Saeng-In P."/>
            <person name="Phongsopitanun W."/>
            <person name="Kanchanasin P."/>
            <person name="Yuki M."/>
            <person name="Kudo T."/>
            <person name="Ohkuma M."/>
            <person name="Tanasupawat S."/>
        </authorList>
    </citation>
    <scope>NUCLEOTIDE SEQUENCE [LARGE SCALE GENOMIC DNA]</scope>
    <source>
        <strain evidence="5 6">LDG1-01</strain>
    </source>
</reference>
<accession>A0ABS1VZZ0</accession>
<gene>
    <name evidence="5" type="ORF">JKJ07_37430</name>
</gene>
<dbReference type="SMART" id="SM00822">
    <property type="entry name" value="PKS_KR"/>
    <property type="match status" value="1"/>
</dbReference>
<comment type="similarity">
    <text evidence="1 3">Belongs to the short-chain dehydrogenases/reductases (SDR) family.</text>
</comment>
<keyword evidence="6" id="KW-1185">Reference proteome</keyword>
<evidence type="ECO:0000259" key="4">
    <source>
        <dbReference type="SMART" id="SM00822"/>
    </source>
</evidence>
<dbReference type="PANTHER" id="PTHR43115:SF4">
    <property type="entry name" value="DEHYDROGENASE_REDUCTASE SDR FAMILY MEMBER 11"/>
    <property type="match status" value="1"/>
</dbReference>
<evidence type="ECO:0000256" key="1">
    <source>
        <dbReference type="ARBA" id="ARBA00006484"/>
    </source>
</evidence>
<dbReference type="Pfam" id="PF00106">
    <property type="entry name" value="adh_short"/>
    <property type="match status" value="1"/>
</dbReference>
<dbReference type="InterPro" id="IPR020904">
    <property type="entry name" value="Sc_DH/Rdtase_CS"/>
</dbReference>
<dbReference type="PANTHER" id="PTHR43115">
    <property type="entry name" value="DEHYDROGENASE/REDUCTASE SDR FAMILY MEMBER 11"/>
    <property type="match status" value="1"/>
</dbReference>
<evidence type="ECO:0000313" key="5">
    <source>
        <dbReference type="EMBL" id="MBL7260019.1"/>
    </source>
</evidence>
<dbReference type="InterPro" id="IPR036291">
    <property type="entry name" value="NAD(P)-bd_dom_sf"/>
</dbReference>
<comment type="caution">
    <text evidence="5">The sequence shown here is derived from an EMBL/GenBank/DDBJ whole genome shotgun (WGS) entry which is preliminary data.</text>
</comment>
<name>A0ABS1VZZ0_9ACTN</name>
<protein>
    <submittedName>
        <fullName evidence="5">SDR family oxidoreductase</fullName>
    </submittedName>
</protein>
<dbReference type="PRINTS" id="PR00080">
    <property type="entry name" value="SDRFAMILY"/>
</dbReference>
<evidence type="ECO:0000256" key="3">
    <source>
        <dbReference type="RuleBase" id="RU000363"/>
    </source>
</evidence>
<dbReference type="CDD" id="cd05233">
    <property type="entry name" value="SDR_c"/>
    <property type="match status" value="1"/>
</dbReference>
<dbReference type="PRINTS" id="PR00081">
    <property type="entry name" value="GDHRDH"/>
</dbReference>
<feature type="domain" description="Ketoreductase" evidence="4">
    <location>
        <begin position="2"/>
        <end position="185"/>
    </location>
</feature>
<dbReference type="InterPro" id="IPR002347">
    <property type="entry name" value="SDR_fam"/>
</dbReference>